<comment type="caution">
    <text evidence="2">The sequence shown here is derived from an EMBL/GenBank/DDBJ whole genome shotgun (WGS) entry which is preliminary data.</text>
</comment>
<evidence type="ECO:0000313" key="2">
    <source>
        <dbReference type="EMBL" id="KAH0468252.1"/>
    </source>
</evidence>
<reference evidence="2 3" key="1">
    <citation type="journal article" date="2021" name="Hortic Res">
        <title>Chromosome-scale assembly of the Dendrobium chrysotoxum genome enhances the understanding of orchid evolution.</title>
        <authorList>
            <person name="Zhang Y."/>
            <person name="Zhang G.Q."/>
            <person name="Zhang D."/>
            <person name="Liu X.D."/>
            <person name="Xu X.Y."/>
            <person name="Sun W.H."/>
            <person name="Yu X."/>
            <person name="Zhu X."/>
            <person name="Wang Z.W."/>
            <person name="Zhao X."/>
            <person name="Zhong W.Y."/>
            <person name="Chen H."/>
            <person name="Yin W.L."/>
            <person name="Huang T."/>
            <person name="Niu S.C."/>
            <person name="Liu Z.J."/>
        </authorList>
    </citation>
    <scope>NUCLEOTIDE SEQUENCE [LARGE SCALE GENOMIC DNA]</scope>
    <source>
        <strain evidence="2">Lindl</strain>
    </source>
</reference>
<evidence type="ECO:0000256" key="1">
    <source>
        <dbReference type="SAM" id="MobiDB-lite"/>
    </source>
</evidence>
<evidence type="ECO:0000313" key="3">
    <source>
        <dbReference type="Proteomes" id="UP000775213"/>
    </source>
</evidence>
<keyword evidence="3" id="KW-1185">Reference proteome</keyword>
<accession>A0AAV7HH86</accession>
<protein>
    <submittedName>
        <fullName evidence="2">Uncharacterized protein</fullName>
    </submittedName>
</protein>
<name>A0AAV7HH86_DENCH</name>
<dbReference type="Proteomes" id="UP000775213">
    <property type="component" value="Unassembled WGS sequence"/>
</dbReference>
<dbReference type="EMBL" id="JAGFBR010000004">
    <property type="protein sequence ID" value="KAH0468252.1"/>
    <property type="molecule type" value="Genomic_DNA"/>
</dbReference>
<proteinExistence type="predicted"/>
<organism evidence="2 3">
    <name type="scientific">Dendrobium chrysotoxum</name>
    <name type="common">Orchid</name>
    <dbReference type="NCBI Taxonomy" id="161865"/>
    <lineage>
        <taxon>Eukaryota</taxon>
        <taxon>Viridiplantae</taxon>
        <taxon>Streptophyta</taxon>
        <taxon>Embryophyta</taxon>
        <taxon>Tracheophyta</taxon>
        <taxon>Spermatophyta</taxon>
        <taxon>Magnoliopsida</taxon>
        <taxon>Liliopsida</taxon>
        <taxon>Asparagales</taxon>
        <taxon>Orchidaceae</taxon>
        <taxon>Epidendroideae</taxon>
        <taxon>Malaxideae</taxon>
        <taxon>Dendrobiinae</taxon>
        <taxon>Dendrobium</taxon>
    </lineage>
</organism>
<sequence>MRLSLFALARYAPHLIPTTKEKCDRFLQGLHRLIEIDLAVLTSRHDESSRYNVNRRRSTDEISKDRDRDNDKKSHYSDLRASGSIASTDGYDECIHYVRLRDRPVENLKLLLLPPEAGKELRFNADDRLPRATTELRMKKEDDD</sequence>
<dbReference type="AlphaFoldDB" id="A0AAV7HH86"/>
<feature type="compositionally biased region" description="Basic and acidic residues" evidence="1">
    <location>
        <begin position="57"/>
        <end position="78"/>
    </location>
</feature>
<feature type="region of interest" description="Disordered" evidence="1">
    <location>
        <begin position="46"/>
        <end position="86"/>
    </location>
</feature>
<gene>
    <name evidence="2" type="ORF">IEQ34_003285</name>
</gene>